<feature type="transmembrane region" description="Helical" evidence="1">
    <location>
        <begin position="7"/>
        <end position="26"/>
    </location>
</feature>
<organism evidence="2 3">
    <name type="scientific">Segatella hominis</name>
    <dbReference type="NCBI Taxonomy" id="2518605"/>
    <lineage>
        <taxon>Bacteria</taxon>
        <taxon>Pseudomonadati</taxon>
        <taxon>Bacteroidota</taxon>
        <taxon>Bacteroidia</taxon>
        <taxon>Bacteroidales</taxon>
        <taxon>Prevotellaceae</taxon>
        <taxon>Segatella</taxon>
    </lineage>
</organism>
<dbReference type="AlphaFoldDB" id="A0A4Y8VDK5"/>
<dbReference type="GeneID" id="302996027"/>
<keyword evidence="1" id="KW-0812">Transmembrane</keyword>
<gene>
    <name evidence="2" type="ORF">EXN75_12135</name>
</gene>
<keyword evidence="3" id="KW-1185">Reference proteome</keyword>
<dbReference type="InterPro" id="IPR021215">
    <property type="entry name" value="DUF2752"/>
</dbReference>
<dbReference type="RefSeq" id="WP_134844026.1">
    <property type="nucleotide sequence ID" value="NZ_SGVY01000036.1"/>
</dbReference>
<feature type="transmembrane region" description="Helical" evidence="1">
    <location>
        <begin position="107"/>
        <end position="124"/>
    </location>
</feature>
<dbReference type="Pfam" id="PF10825">
    <property type="entry name" value="DUF2752"/>
    <property type="match status" value="1"/>
</dbReference>
<evidence type="ECO:0000256" key="1">
    <source>
        <dbReference type="SAM" id="Phobius"/>
    </source>
</evidence>
<proteinExistence type="predicted"/>
<evidence type="ECO:0000313" key="2">
    <source>
        <dbReference type="EMBL" id="TFH77804.1"/>
    </source>
</evidence>
<keyword evidence="1" id="KW-1133">Transmembrane helix</keyword>
<sequence length="127" mass="14531">MGKRETIILSALYLLGIAWMFIYTHYKVNILLCPTKWALGIPCPGCGMTRALSLLLKGDMVAAVTMNPNIVIALVGIVLAPFLLFSQWFTNRDYMGRINSLLNRKQFLIPFCTFEIMIWAYNIMRHI</sequence>
<evidence type="ECO:0000313" key="3">
    <source>
        <dbReference type="Proteomes" id="UP000297872"/>
    </source>
</evidence>
<reference evidence="2 3" key="1">
    <citation type="submission" date="2019-02" db="EMBL/GenBank/DDBJ databases">
        <title>Draft Genome Sequence of the Prevotella sp. BCRC 81118, Isolated from Human Feces.</title>
        <authorList>
            <person name="Huang C.-H."/>
        </authorList>
    </citation>
    <scope>NUCLEOTIDE SEQUENCE [LARGE SCALE GENOMIC DNA]</scope>
    <source>
        <strain evidence="2 3">BCRC 81118</strain>
    </source>
</reference>
<name>A0A4Y8VDK5_9BACT</name>
<feature type="transmembrane region" description="Helical" evidence="1">
    <location>
        <begin position="60"/>
        <end position="86"/>
    </location>
</feature>
<dbReference type="Proteomes" id="UP000297872">
    <property type="component" value="Unassembled WGS sequence"/>
</dbReference>
<accession>A0A4Y8VDK5</accession>
<comment type="caution">
    <text evidence="2">The sequence shown here is derived from an EMBL/GenBank/DDBJ whole genome shotgun (WGS) entry which is preliminary data.</text>
</comment>
<protein>
    <submittedName>
        <fullName evidence="2">DUF2752 domain-containing protein</fullName>
    </submittedName>
</protein>
<dbReference type="OrthoDB" id="9815897at2"/>
<keyword evidence="1" id="KW-0472">Membrane</keyword>
<dbReference type="EMBL" id="SGVY01000036">
    <property type="protein sequence ID" value="TFH77804.1"/>
    <property type="molecule type" value="Genomic_DNA"/>
</dbReference>